<dbReference type="InterPro" id="IPR023065">
    <property type="entry name" value="Uncharacterised_ApaG"/>
</dbReference>
<dbReference type="Gene3D" id="2.60.40.1470">
    <property type="entry name" value="ApaG domain"/>
    <property type="match status" value="1"/>
</dbReference>
<dbReference type="PROSITE" id="PS51087">
    <property type="entry name" value="APAG"/>
    <property type="match status" value="1"/>
</dbReference>
<dbReference type="AlphaFoldDB" id="A0A964T6Z4"/>
<dbReference type="InterPro" id="IPR007474">
    <property type="entry name" value="ApaG_domain"/>
</dbReference>
<dbReference type="HAMAP" id="MF_00791">
    <property type="entry name" value="ApaG"/>
    <property type="match status" value="1"/>
</dbReference>
<gene>
    <name evidence="2 4" type="primary">apaG</name>
    <name evidence="4" type="ORF">E4O86_16205</name>
</gene>
<evidence type="ECO:0000256" key="2">
    <source>
        <dbReference type="HAMAP-Rule" id="MF_00791"/>
    </source>
</evidence>
<evidence type="ECO:0000313" key="5">
    <source>
        <dbReference type="Proteomes" id="UP000773614"/>
    </source>
</evidence>
<dbReference type="RefSeq" id="WP_161141596.1">
    <property type="nucleotide sequence ID" value="NZ_SPKJ01000065.1"/>
</dbReference>
<dbReference type="SUPFAM" id="SSF110069">
    <property type="entry name" value="ApaG-like"/>
    <property type="match status" value="1"/>
</dbReference>
<dbReference type="EMBL" id="SPKJ01000065">
    <property type="protein sequence ID" value="MYZ49255.1"/>
    <property type="molecule type" value="Genomic_DNA"/>
</dbReference>
<dbReference type="Proteomes" id="UP000773614">
    <property type="component" value="Unassembled WGS sequence"/>
</dbReference>
<proteinExistence type="inferred from homology"/>
<sequence length="130" mass="14154">MYSKTSNGVRVTVEPKYLDDESDPTEPRFFWAYTVAIENGSDEPIQILARHWVITDQNGRVEDVRGLGVVGEQPVIKPGARFTYTSGCPLPTPSGIMVGTYQAIGADGDMITIAIPAFSLDLPDARPVLN</sequence>
<comment type="caution">
    <text evidence="4">The sequence shown here is derived from an EMBL/GenBank/DDBJ whole genome shotgun (WGS) entry which is preliminary data.</text>
</comment>
<name>A0A964T6Z4_9HYPH</name>
<organism evidence="4 5">
    <name type="scientific">Propylenella binzhouense</name>
    <dbReference type="NCBI Taxonomy" id="2555902"/>
    <lineage>
        <taxon>Bacteria</taxon>
        <taxon>Pseudomonadati</taxon>
        <taxon>Pseudomonadota</taxon>
        <taxon>Alphaproteobacteria</taxon>
        <taxon>Hyphomicrobiales</taxon>
        <taxon>Propylenellaceae</taxon>
        <taxon>Propylenella</taxon>
    </lineage>
</organism>
<accession>A0A964T6Z4</accession>
<dbReference type="Pfam" id="PF04379">
    <property type="entry name" value="DUF525"/>
    <property type="match status" value="1"/>
</dbReference>
<dbReference type="InterPro" id="IPR036767">
    <property type="entry name" value="ApaG_sf"/>
</dbReference>
<evidence type="ECO:0000313" key="4">
    <source>
        <dbReference type="EMBL" id="MYZ49255.1"/>
    </source>
</evidence>
<dbReference type="PANTHER" id="PTHR47191:SF2">
    <property type="entry name" value="OS05G0170800 PROTEIN"/>
    <property type="match status" value="1"/>
</dbReference>
<evidence type="ECO:0000259" key="3">
    <source>
        <dbReference type="PROSITE" id="PS51087"/>
    </source>
</evidence>
<reference evidence="4" key="1">
    <citation type="submission" date="2019-03" db="EMBL/GenBank/DDBJ databases">
        <title>Afifella sp. nov., isolated from activated sludge.</title>
        <authorList>
            <person name="Li Q."/>
            <person name="Liu Y."/>
        </authorList>
    </citation>
    <scope>NUCLEOTIDE SEQUENCE</scope>
    <source>
        <strain evidence="4">L72</strain>
    </source>
</reference>
<evidence type="ECO:0000256" key="1">
    <source>
        <dbReference type="ARBA" id="ARBA00017693"/>
    </source>
</evidence>
<dbReference type="OrthoDB" id="9795226at2"/>
<protein>
    <recommendedName>
        <fullName evidence="1 2">Protein ApaG</fullName>
    </recommendedName>
</protein>
<keyword evidence="5" id="KW-1185">Reference proteome</keyword>
<dbReference type="NCBIfam" id="NF003967">
    <property type="entry name" value="PRK05461.1"/>
    <property type="match status" value="1"/>
</dbReference>
<dbReference type="PANTHER" id="PTHR47191">
    <property type="entry name" value="OS05G0170800 PROTEIN"/>
    <property type="match status" value="1"/>
</dbReference>
<feature type="domain" description="ApaG" evidence="3">
    <location>
        <begin position="3"/>
        <end position="127"/>
    </location>
</feature>
<dbReference type="InterPro" id="IPR050718">
    <property type="entry name" value="ApaG-like"/>
</dbReference>